<proteinExistence type="predicted"/>
<gene>
    <name evidence="1" type="ORF">U9M73_19145</name>
</gene>
<accession>A0ABU5PR29</accession>
<dbReference type="EMBL" id="JAYERP010000001">
    <property type="protein sequence ID" value="MEA3572044.1"/>
    <property type="molecule type" value="Genomic_DNA"/>
</dbReference>
<dbReference type="Proteomes" id="UP001292216">
    <property type="component" value="Unassembled WGS sequence"/>
</dbReference>
<dbReference type="Gene3D" id="3.20.80.10">
    <property type="entry name" value="Regulatory factor, effector binding domain"/>
    <property type="match status" value="1"/>
</dbReference>
<evidence type="ECO:0008006" key="3">
    <source>
        <dbReference type="Google" id="ProtNLM"/>
    </source>
</evidence>
<evidence type="ECO:0000313" key="1">
    <source>
        <dbReference type="EMBL" id="MEA3572044.1"/>
    </source>
</evidence>
<dbReference type="RefSeq" id="WP_232282279.1">
    <property type="nucleotide sequence ID" value="NZ_CBCSKM010000002.1"/>
</dbReference>
<comment type="caution">
    <text evidence="1">The sequence shown here is derived from an EMBL/GenBank/DDBJ whole genome shotgun (WGS) entry which is preliminary data.</text>
</comment>
<keyword evidence="2" id="KW-1185">Reference proteome</keyword>
<evidence type="ECO:0000313" key="2">
    <source>
        <dbReference type="Proteomes" id="UP001292216"/>
    </source>
</evidence>
<reference evidence="1 2" key="1">
    <citation type="submission" date="2023-12" db="EMBL/GenBank/DDBJ databases">
        <title>Whole genome sequencing of Paenibacillus phoenicis isolated from the Phoenix Mars Lander spacecraft assembly facility.</title>
        <authorList>
            <person name="Garcia A."/>
            <person name="Venkateswaran K."/>
        </authorList>
    </citation>
    <scope>NUCLEOTIDE SEQUENCE [LARGE SCALE GENOMIC DNA]</scope>
    <source>
        <strain evidence="1 2">3PO2SA</strain>
    </source>
</reference>
<organism evidence="1 2">
    <name type="scientific">Paenibacillus phoenicis</name>
    <dbReference type="NCBI Taxonomy" id="554117"/>
    <lineage>
        <taxon>Bacteria</taxon>
        <taxon>Bacillati</taxon>
        <taxon>Bacillota</taxon>
        <taxon>Bacilli</taxon>
        <taxon>Bacillales</taxon>
        <taxon>Paenibacillaceae</taxon>
        <taxon>Paenibacillus</taxon>
    </lineage>
</organism>
<protein>
    <recommendedName>
        <fullName evidence="3">GyrI-like small molecule binding domain-containing protein</fullName>
    </recommendedName>
</protein>
<name>A0ABU5PR29_9BACL</name>
<sequence>MYSEWLPSNGYVPAELPTIEAYISQDLYSPNSKNEIWPTVK</sequence>
<dbReference type="InterPro" id="IPR011256">
    <property type="entry name" value="Reg_factor_effector_dom_sf"/>
</dbReference>
<dbReference type="SUPFAM" id="SSF55136">
    <property type="entry name" value="Probable bacterial effector-binding domain"/>
    <property type="match status" value="1"/>
</dbReference>